<reference evidence="2 3" key="1">
    <citation type="submission" date="2019-06" db="EMBL/GenBank/DDBJ databases">
        <title>Sequencing the genomes of 1000 actinobacteria strains.</title>
        <authorList>
            <person name="Klenk H.-P."/>
        </authorList>
    </citation>
    <scope>NUCLEOTIDE SEQUENCE [LARGE SCALE GENOMIC DNA]</scope>
    <source>
        <strain evidence="2 3">DSM 45015</strain>
    </source>
</reference>
<dbReference type="RefSeq" id="WP_170181577.1">
    <property type="nucleotide sequence ID" value="NZ_VFQC01000001.1"/>
</dbReference>
<keyword evidence="3" id="KW-1185">Reference proteome</keyword>
<feature type="domain" description="DUF397" evidence="1">
    <location>
        <begin position="13"/>
        <end position="67"/>
    </location>
</feature>
<dbReference type="AlphaFoldDB" id="A0A543NLJ8"/>
<dbReference type="EMBL" id="VFQC01000001">
    <property type="protein sequence ID" value="TQN32677.1"/>
    <property type="molecule type" value="Genomic_DNA"/>
</dbReference>
<evidence type="ECO:0000313" key="2">
    <source>
        <dbReference type="EMBL" id="TQN32677.1"/>
    </source>
</evidence>
<sequence>MPPEEFRSRANGRWTKSTFSGPNGDCVFVARVDNTVGIIETDDPDESSAPIVLTPLENFRKFLAGAKSGEFDF</sequence>
<accession>A0A543NLJ8</accession>
<name>A0A543NLJ8_9ACTN</name>
<dbReference type="Pfam" id="PF04149">
    <property type="entry name" value="DUF397"/>
    <property type="match status" value="1"/>
</dbReference>
<evidence type="ECO:0000259" key="1">
    <source>
        <dbReference type="Pfam" id="PF04149"/>
    </source>
</evidence>
<proteinExistence type="predicted"/>
<gene>
    <name evidence="2" type="ORF">FHX37_2654</name>
</gene>
<dbReference type="Proteomes" id="UP000317422">
    <property type="component" value="Unassembled WGS sequence"/>
</dbReference>
<protein>
    <submittedName>
        <fullName evidence="2">Uncharacterized protein DUF397</fullName>
    </submittedName>
</protein>
<organism evidence="2 3">
    <name type="scientific">Haloactinospora alba</name>
    <dbReference type="NCBI Taxonomy" id="405555"/>
    <lineage>
        <taxon>Bacteria</taxon>
        <taxon>Bacillati</taxon>
        <taxon>Actinomycetota</taxon>
        <taxon>Actinomycetes</taxon>
        <taxon>Streptosporangiales</taxon>
        <taxon>Nocardiopsidaceae</taxon>
        <taxon>Haloactinospora</taxon>
    </lineage>
</organism>
<comment type="caution">
    <text evidence="2">The sequence shown here is derived from an EMBL/GenBank/DDBJ whole genome shotgun (WGS) entry which is preliminary data.</text>
</comment>
<evidence type="ECO:0000313" key="3">
    <source>
        <dbReference type="Proteomes" id="UP000317422"/>
    </source>
</evidence>
<dbReference type="InterPro" id="IPR007278">
    <property type="entry name" value="DUF397"/>
</dbReference>